<organism evidence="1 2">
    <name type="scientific">Saccharothrix espanaensis (strain ATCC 51144 / DSM 44229 / JCM 9112 / NBRC 15066 / NRRL 15764)</name>
    <dbReference type="NCBI Taxonomy" id="1179773"/>
    <lineage>
        <taxon>Bacteria</taxon>
        <taxon>Bacillati</taxon>
        <taxon>Actinomycetota</taxon>
        <taxon>Actinomycetes</taxon>
        <taxon>Pseudonocardiales</taxon>
        <taxon>Pseudonocardiaceae</taxon>
        <taxon>Saccharothrix</taxon>
    </lineage>
</organism>
<accession>K0JU68</accession>
<evidence type="ECO:0000313" key="1">
    <source>
        <dbReference type="EMBL" id="CCH27788.1"/>
    </source>
</evidence>
<dbReference type="KEGG" id="sesp:BN6_04570"/>
<sequence length="71" mass="7236">MARAVPRGQLPAVPPEEPLRIPAGVLGDAAAAELVAFLGGALTLWLLDPATVALSALSALCVLGESYLTRL</sequence>
<dbReference type="AlphaFoldDB" id="K0JU68"/>
<evidence type="ECO:0000313" key="2">
    <source>
        <dbReference type="Proteomes" id="UP000006281"/>
    </source>
</evidence>
<name>K0JU68_SACES</name>
<gene>
    <name evidence="1" type="ordered locus">BN6_04570</name>
</gene>
<protein>
    <submittedName>
        <fullName evidence="1">Uncharacterized protein</fullName>
    </submittedName>
</protein>
<dbReference type="EMBL" id="HE804045">
    <property type="protein sequence ID" value="CCH27788.1"/>
    <property type="molecule type" value="Genomic_DNA"/>
</dbReference>
<reference evidence="1 2" key="1">
    <citation type="journal article" date="2012" name="BMC Genomics">
        <title>Complete genome sequence of Saccharothrix espanaensis DSM 44229T and comparison to the other completely sequenced Pseudonocardiaceae.</title>
        <authorList>
            <person name="Strobel T."/>
            <person name="Al-Dilaimi A."/>
            <person name="Blom J."/>
            <person name="Gessner A."/>
            <person name="Kalinowski J."/>
            <person name="Luzhetska M."/>
            <person name="Puhler A."/>
            <person name="Szczepanowski R."/>
            <person name="Bechthold A."/>
            <person name="Ruckert C."/>
        </authorList>
    </citation>
    <scope>NUCLEOTIDE SEQUENCE [LARGE SCALE GENOMIC DNA]</scope>
    <source>
        <strain evidence="2">ATCC 51144 / DSM 44229 / JCM 9112 / NBRC 15066 / NRRL 15764</strain>
    </source>
</reference>
<dbReference type="Proteomes" id="UP000006281">
    <property type="component" value="Chromosome"/>
</dbReference>
<keyword evidence="2" id="KW-1185">Reference proteome</keyword>
<proteinExistence type="predicted"/>
<dbReference type="HOGENOM" id="CLU_2737625_0_0_11"/>